<reference evidence="1" key="1">
    <citation type="submission" date="2020-08" db="EMBL/GenBank/DDBJ databases">
        <title>Multicomponent nature underlies the extraordinary mechanical properties of spider dragline silk.</title>
        <authorList>
            <person name="Kono N."/>
            <person name="Nakamura H."/>
            <person name="Mori M."/>
            <person name="Yoshida Y."/>
            <person name="Ohtoshi R."/>
            <person name="Malay A.D."/>
            <person name="Moran D.A.P."/>
            <person name="Tomita M."/>
            <person name="Numata K."/>
            <person name="Arakawa K."/>
        </authorList>
    </citation>
    <scope>NUCLEOTIDE SEQUENCE</scope>
</reference>
<accession>A0A8X7CHP3</accession>
<gene>
    <name evidence="1" type="primary">AVEN_84131_1</name>
    <name evidence="1" type="ORF">TNIN_228501</name>
</gene>
<name>A0A8X7CHP3_9ARAC</name>
<proteinExistence type="predicted"/>
<evidence type="ECO:0000313" key="2">
    <source>
        <dbReference type="Proteomes" id="UP000886998"/>
    </source>
</evidence>
<protein>
    <submittedName>
        <fullName evidence="1">Integrase catalytic domain-containing protein</fullName>
    </submittedName>
</protein>
<organism evidence="1 2">
    <name type="scientific">Trichonephila inaurata madagascariensis</name>
    <dbReference type="NCBI Taxonomy" id="2747483"/>
    <lineage>
        <taxon>Eukaryota</taxon>
        <taxon>Metazoa</taxon>
        <taxon>Ecdysozoa</taxon>
        <taxon>Arthropoda</taxon>
        <taxon>Chelicerata</taxon>
        <taxon>Arachnida</taxon>
        <taxon>Araneae</taxon>
        <taxon>Araneomorphae</taxon>
        <taxon>Entelegynae</taxon>
        <taxon>Araneoidea</taxon>
        <taxon>Nephilidae</taxon>
        <taxon>Trichonephila</taxon>
        <taxon>Trichonephila inaurata</taxon>
    </lineage>
</organism>
<comment type="caution">
    <text evidence="1">The sequence shown here is derived from an EMBL/GenBank/DDBJ whole genome shotgun (WGS) entry which is preliminary data.</text>
</comment>
<dbReference type="OrthoDB" id="10638334at2759"/>
<dbReference type="Proteomes" id="UP000886998">
    <property type="component" value="Unassembled WGS sequence"/>
</dbReference>
<dbReference type="AlphaFoldDB" id="A0A8X7CHP3"/>
<dbReference type="EMBL" id="BMAV01016469">
    <property type="protein sequence ID" value="GFY67251.1"/>
    <property type="molecule type" value="Genomic_DNA"/>
</dbReference>
<keyword evidence="2" id="KW-1185">Reference proteome</keyword>
<sequence length="140" mass="16078">MLVRAIFDTGCMKSYISSDNVKIMNYKSKNVCVWEVNLNQSLFGGIETVESVYNNYVIELRYVDGGYRCKFEVLGQERICFEIEQLPSGPQLNEFQMHSIQLTDLEINMFNFDREIELLIGADVGGKLLTGKVKTLKYII</sequence>
<evidence type="ECO:0000313" key="1">
    <source>
        <dbReference type="EMBL" id="GFY67251.1"/>
    </source>
</evidence>